<evidence type="ECO:0000256" key="1">
    <source>
        <dbReference type="ARBA" id="ARBA00004477"/>
    </source>
</evidence>
<accession>A0A915E5G7</accession>
<dbReference type="WBParaSite" id="jg3046">
    <property type="protein sequence ID" value="jg3046"/>
    <property type="gene ID" value="jg3046"/>
</dbReference>
<evidence type="ECO:0000256" key="8">
    <source>
        <dbReference type="SAM" id="Phobius"/>
    </source>
</evidence>
<evidence type="ECO:0000313" key="9">
    <source>
        <dbReference type="Proteomes" id="UP000887574"/>
    </source>
</evidence>
<sequence length="108" mass="11968">MQKTGKQAARGQKQIHAENSSTILHYSVTSLCSSIFVAALCVWVFKSTTGFWVGWSLASLLQAVSVGIMYSMVKGVKNERNQVVDAGLDLNDPQAFGEYCRIWLYYAP</sequence>
<dbReference type="InterPro" id="IPR008506">
    <property type="entry name" value="SND2/TMEM208"/>
</dbReference>
<protein>
    <recommendedName>
        <fullName evidence="3">Transmembrane protein 208</fullName>
    </recommendedName>
</protein>
<dbReference type="GO" id="GO:0005773">
    <property type="term" value="C:vacuole"/>
    <property type="evidence" value="ECO:0007669"/>
    <property type="project" value="GOC"/>
</dbReference>
<dbReference type="PANTHER" id="PTHR13505">
    <property type="entry name" value="TRANSMEMBRANE PROTEIN 208"/>
    <property type="match status" value="1"/>
</dbReference>
<keyword evidence="4 8" id="KW-0812">Transmembrane</keyword>
<dbReference type="PANTHER" id="PTHR13505:SF7">
    <property type="entry name" value="TRANSMEMBRANE PROTEIN 208"/>
    <property type="match status" value="1"/>
</dbReference>
<comment type="subcellular location">
    <subcellularLocation>
        <location evidence="1">Endoplasmic reticulum membrane</location>
        <topology evidence="1">Multi-pass membrane protein</topology>
    </subcellularLocation>
</comment>
<keyword evidence="9" id="KW-1185">Reference proteome</keyword>
<dbReference type="Proteomes" id="UP000887574">
    <property type="component" value="Unplaced"/>
</dbReference>
<dbReference type="GO" id="GO:0005789">
    <property type="term" value="C:endoplasmic reticulum membrane"/>
    <property type="evidence" value="ECO:0007669"/>
    <property type="project" value="UniProtKB-SubCell"/>
</dbReference>
<keyword evidence="5" id="KW-0256">Endoplasmic reticulum</keyword>
<organism evidence="9 10">
    <name type="scientific">Ditylenchus dipsaci</name>
    <dbReference type="NCBI Taxonomy" id="166011"/>
    <lineage>
        <taxon>Eukaryota</taxon>
        <taxon>Metazoa</taxon>
        <taxon>Ecdysozoa</taxon>
        <taxon>Nematoda</taxon>
        <taxon>Chromadorea</taxon>
        <taxon>Rhabditida</taxon>
        <taxon>Tylenchina</taxon>
        <taxon>Tylenchomorpha</taxon>
        <taxon>Sphaerularioidea</taxon>
        <taxon>Anguinidae</taxon>
        <taxon>Anguininae</taxon>
        <taxon>Ditylenchus</taxon>
    </lineage>
</organism>
<dbReference type="Pfam" id="PF05620">
    <property type="entry name" value="TMEM208_SND2"/>
    <property type="match status" value="1"/>
</dbReference>
<evidence type="ECO:0000256" key="4">
    <source>
        <dbReference type="ARBA" id="ARBA00022692"/>
    </source>
</evidence>
<dbReference type="AlphaFoldDB" id="A0A915E5G7"/>
<reference evidence="10" key="1">
    <citation type="submission" date="2022-11" db="UniProtKB">
        <authorList>
            <consortium name="WormBaseParasite"/>
        </authorList>
    </citation>
    <scope>IDENTIFICATION</scope>
</reference>
<evidence type="ECO:0000313" key="10">
    <source>
        <dbReference type="WBParaSite" id="jg3046"/>
    </source>
</evidence>
<keyword evidence="6 8" id="KW-1133">Transmembrane helix</keyword>
<name>A0A915E5G7_9BILA</name>
<proteinExistence type="inferred from homology"/>
<evidence type="ECO:0000256" key="6">
    <source>
        <dbReference type="ARBA" id="ARBA00022989"/>
    </source>
</evidence>
<evidence type="ECO:0000256" key="3">
    <source>
        <dbReference type="ARBA" id="ARBA00015033"/>
    </source>
</evidence>
<evidence type="ECO:0000256" key="7">
    <source>
        <dbReference type="ARBA" id="ARBA00023136"/>
    </source>
</evidence>
<keyword evidence="7 8" id="KW-0472">Membrane</keyword>
<feature type="transmembrane region" description="Helical" evidence="8">
    <location>
        <begin position="23"/>
        <end position="45"/>
    </location>
</feature>
<feature type="transmembrane region" description="Helical" evidence="8">
    <location>
        <begin position="51"/>
        <end position="73"/>
    </location>
</feature>
<dbReference type="GO" id="GO:0006624">
    <property type="term" value="P:vacuolar protein processing"/>
    <property type="evidence" value="ECO:0007669"/>
    <property type="project" value="TreeGrafter"/>
</dbReference>
<comment type="similarity">
    <text evidence="2">Belongs to the TMEM208 family.</text>
</comment>
<evidence type="ECO:0000256" key="5">
    <source>
        <dbReference type="ARBA" id="ARBA00022824"/>
    </source>
</evidence>
<evidence type="ECO:0000256" key="2">
    <source>
        <dbReference type="ARBA" id="ARBA00009950"/>
    </source>
</evidence>